<evidence type="ECO:0000313" key="3">
    <source>
        <dbReference type="Proteomes" id="UP000664203"/>
    </source>
</evidence>
<gene>
    <name evidence="2" type="primary">ISM1_2</name>
    <name evidence="2" type="ORF">ALECFALPRED_010115</name>
</gene>
<dbReference type="InterPro" id="IPR020843">
    <property type="entry name" value="ER"/>
</dbReference>
<keyword evidence="2" id="KW-0436">Ligase</keyword>
<dbReference type="Gene3D" id="3.40.50.720">
    <property type="entry name" value="NAD(P)-binding Rossmann-like Domain"/>
    <property type="match status" value="1"/>
</dbReference>
<protein>
    <submittedName>
        <fullName evidence="2">Isoleucine-tRNA ligase</fullName>
    </submittedName>
</protein>
<dbReference type="Proteomes" id="UP000664203">
    <property type="component" value="Unassembled WGS sequence"/>
</dbReference>
<dbReference type="SUPFAM" id="SSF50129">
    <property type="entry name" value="GroES-like"/>
    <property type="match status" value="1"/>
</dbReference>
<dbReference type="EMBL" id="CAJPDR010000082">
    <property type="protein sequence ID" value="CAF9915346.1"/>
    <property type="molecule type" value="Genomic_DNA"/>
</dbReference>
<dbReference type="PANTHER" id="PTHR45033:SF2">
    <property type="entry name" value="ZINC-TYPE ALCOHOL DEHYDROGENASE-LIKE PROTEIN C1773.06C"/>
    <property type="match status" value="1"/>
</dbReference>
<proteinExistence type="predicted"/>
<dbReference type="InterPro" id="IPR013149">
    <property type="entry name" value="ADH-like_C"/>
</dbReference>
<dbReference type="InterPro" id="IPR036291">
    <property type="entry name" value="NAD(P)-bd_dom_sf"/>
</dbReference>
<dbReference type="CDD" id="cd08276">
    <property type="entry name" value="MDR7"/>
    <property type="match status" value="1"/>
</dbReference>
<evidence type="ECO:0000313" key="2">
    <source>
        <dbReference type="EMBL" id="CAF9915346.1"/>
    </source>
</evidence>
<dbReference type="InterPro" id="IPR011032">
    <property type="entry name" value="GroES-like_sf"/>
</dbReference>
<dbReference type="GO" id="GO:0016491">
    <property type="term" value="F:oxidoreductase activity"/>
    <property type="evidence" value="ECO:0007669"/>
    <property type="project" value="InterPro"/>
</dbReference>
<dbReference type="Pfam" id="PF08240">
    <property type="entry name" value="ADH_N"/>
    <property type="match status" value="1"/>
</dbReference>
<accession>A0A8H3EZ84</accession>
<organism evidence="2 3">
    <name type="scientific">Alectoria fallacina</name>
    <dbReference type="NCBI Taxonomy" id="1903189"/>
    <lineage>
        <taxon>Eukaryota</taxon>
        <taxon>Fungi</taxon>
        <taxon>Dikarya</taxon>
        <taxon>Ascomycota</taxon>
        <taxon>Pezizomycotina</taxon>
        <taxon>Lecanoromycetes</taxon>
        <taxon>OSLEUM clade</taxon>
        <taxon>Lecanoromycetidae</taxon>
        <taxon>Lecanorales</taxon>
        <taxon>Lecanorineae</taxon>
        <taxon>Parmeliaceae</taxon>
        <taxon>Alectoria</taxon>
    </lineage>
</organism>
<dbReference type="InterPro" id="IPR013154">
    <property type="entry name" value="ADH-like_N"/>
</dbReference>
<dbReference type="OrthoDB" id="3509362at2759"/>
<dbReference type="InterPro" id="IPR052711">
    <property type="entry name" value="Zinc_ADH-like"/>
</dbReference>
<dbReference type="PANTHER" id="PTHR45033">
    <property type="match status" value="1"/>
</dbReference>
<dbReference type="GO" id="GO:0016874">
    <property type="term" value="F:ligase activity"/>
    <property type="evidence" value="ECO:0007669"/>
    <property type="project" value="UniProtKB-KW"/>
</dbReference>
<sequence>MPQAWQVNQNIKNASRQSPEALANLELHDVPKPVPGPKTALIRIHAVALNARDLLVLTSSPLYPVPTSAGLVPCSDAAGIVEEGGTESVWTVGDRVILHPNTWLSGRDQRDFDITRAFGAGTVAGTLTEYMVVGDERLIKAPAHLSLEEASVLPTAGGTACHSLFFSPEQPVGKGTWVLVQGTGGVSTIAIQLAAASGATVIATSSSDQKLALSKQLGARYTINYRHTPNWDEEVMKMTDGKGVDLVLDVGGAGTIEHSLRSLRQDGLVSLVGILTPAKAIDVVPAILYGAKTGKSGV</sequence>
<dbReference type="Gene3D" id="3.90.180.10">
    <property type="entry name" value="Medium-chain alcohol dehydrogenases, catalytic domain"/>
    <property type="match status" value="1"/>
</dbReference>
<reference evidence="2" key="1">
    <citation type="submission" date="2021-03" db="EMBL/GenBank/DDBJ databases">
        <authorList>
            <person name="Tagirdzhanova G."/>
        </authorList>
    </citation>
    <scope>NUCLEOTIDE SEQUENCE</scope>
</reference>
<dbReference type="SUPFAM" id="SSF51735">
    <property type="entry name" value="NAD(P)-binding Rossmann-fold domains"/>
    <property type="match status" value="1"/>
</dbReference>
<dbReference type="SMART" id="SM00829">
    <property type="entry name" value="PKS_ER"/>
    <property type="match status" value="1"/>
</dbReference>
<feature type="domain" description="Enoyl reductase (ER)" evidence="1">
    <location>
        <begin position="20"/>
        <end position="298"/>
    </location>
</feature>
<comment type="caution">
    <text evidence="2">The sequence shown here is derived from an EMBL/GenBank/DDBJ whole genome shotgun (WGS) entry which is preliminary data.</text>
</comment>
<evidence type="ECO:0000259" key="1">
    <source>
        <dbReference type="SMART" id="SM00829"/>
    </source>
</evidence>
<dbReference type="Pfam" id="PF00107">
    <property type="entry name" value="ADH_zinc_N"/>
    <property type="match status" value="1"/>
</dbReference>
<name>A0A8H3EZ84_9LECA</name>
<keyword evidence="3" id="KW-1185">Reference proteome</keyword>
<dbReference type="AlphaFoldDB" id="A0A8H3EZ84"/>